<evidence type="ECO:0000313" key="7">
    <source>
        <dbReference type="Proteomes" id="UP000767854"/>
    </source>
</evidence>
<reference evidence="6 7" key="1">
    <citation type="submission" date="2021-01" db="EMBL/GenBank/DDBJ databases">
        <title>Genomic Encyclopedia of Type Strains, Phase IV (KMG-IV): sequencing the most valuable type-strain genomes for metagenomic binning, comparative biology and taxonomic classification.</title>
        <authorList>
            <person name="Goeker M."/>
        </authorList>
    </citation>
    <scope>NUCLEOTIDE SEQUENCE [LARGE SCALE GENOMIC DNA]</scope>
    <source>
        <strain evidence="6 7">DSM 24436</strain>
    </source>
</reference>
<dbReference type="InterPro" id="IPR032524">
    <property type="entry name" value="ABC_tran_C"/>
</dbReference>
<feature type="domain" description="ABC transporter" evidence="5">
    <location>
        <begin position="313"/>
        <end position="531"/>
    </location>
</feature>
<evidence type="ECO:0000256" key="3">
    <source>
        <dbReference type="SAM" id="Coils"/>
    </source>
</evidence>
<keyword evidence="2 6" id="KW-0067">ATP-binding</keyword>
<dbReference type="InterPro" id="IPR027417">
    <property type="entry name" value="P-loop_NTPase"/>
</dbReference>
<keyword evidence="1" id="KW-0547">Nucleotide-binding</keyword>
<dbReference type="InterPro" id="IPR051309">
    <property type="entry name" value="ABCF_ATPase"/>
</dbReference>
<dbReference type="EMBL" id="JAFBDT010000019">
    <property type="protein sequence ID" value="MBM7562466.1"/>
    <property type="molecule type" value="Genomic_DNA"/>
</dbReference>
<evidence type="ECO:0000256" key="2">
    <source>
        <dbReference type="ARBA" id="ARBA00022840"/>
    </source>
</evidence>
<evidence type="ECO:0000259" key="5">
    <source>
        <dbReference type="PROSITE" id="PS50893"/>
    </source>
</evidence>
<dbReference type="InterPro" id="IPR003593">
    <property type="entry name" value="AAA+_ATPase"/>
</dbReference>
<dbReference type="Pfam" id="PF12848">
    <property type="entry name" value="ABC_tran_Xtn"/>
    <property type="match status" value="1"/>
</dbReference>
<dbReference type="InterPro" id="IPR017871">
    <property type="entry name" value="ABC_transporter-like_CS"/>
</dbReference>
<name>A0ABS2MSQ9_9FIRM</name>
<comment type="caution">
    <text evidence="6">The sequence shown here is derived from an EMBL/GenBank/DDBJ whole genome shotgun (WGS) entry which is preliminary data.</text>
</comment>
<dbReference type="SMART" id="SM00382">
    <property type="entry name" value="AAA"/>
    <property type="match status" value="2"/>
</dbReference>
<dbReference type="Proteomes" id="UP000767854">
    <property type="component" value="Unassembled WGS sequence"/>
</dbReference>
<dbReference type="SUPFAM" id="SSF52540">
    <property type="entry name" value="P-loop containing nucleoside triphosphate hydrolases"/>
    <property type="match status" value="2"/>
</dbReference>
<accession>A0ABS2MSQ9</accession>
<dbReference type="Pfam" id="PF16326">
    <property type="entry name" value="ABC_tran_CTD"/>
    <property type="match status" value="1"/>
</dbReference>
<evidence type="ECO:0000256" key="1">
    <source>
        <dbReference type="ARBA" id="ARBA00022741"/>
    </source>
</evidence>
<feature type="coiled-coil region" evidence="3">
    <location>
        <begin position="558"/>
        <end position="609"/>
    </location>
</feature>
<dbReference type="InterPro" id="IPR032781">
    <property type="entry name" value="ABC_tran_Xtn"/>
</dbReference>
<feature type="domain" description="ABC transporter" evidence="5">
    <location>
        <begin position="4"/>
        <end position="249"/>
    </location>
</feature>
<dbReference type="GO" id="GO:0005524">
    <property type="term" value="F:ATP binding"/>
    <property type="evidence" value="ECO:0007669"/>
    <property type="project" value="UniProtKB-KW"/>
</dbReference>
<sequence length="624" mass="70289">MNILSVENLSKAYTERILIDHVTFGIEDTDKIGIIGVNGTGKSTLIKLLAGLETPDTGKVIKGNAVHVEYLPQVVTYDPELTVLEAVFKGTSPNLKRVAAYEKAVMDPETPSELMVKLTQEMDANNAWSLEHEAKSVLTQLGIDNFDQKVGTLSGGNRKRVALASALITPSQLLILDEPTNHLDAETILWLEMYLKQRKGALIMITHDRYFLERVVNRILEIDQGKLYSYPGNYGYYLEKKQERMALVASEEIKKQNLYRRELAWIRRGARARSTKQKARIDRFESLEGSLETDGKEALTIALAGTRLGRKTIEAKHIYKAYGNESIIEDFSFTVLRDERLGILGPNGIGKSTLINLLTGKNKPDQGSVEMGTTVRIGYFTQESPDMDLSQRAIEYIQEGGEVVKVLDGTQLTAAQMMERFLFDKTLQWMPIEKLSGGERRRLQLLRVLMEAPNILVLDEPTNDLDITTLTVLEAYLEGFPGAVIIVSHDRYLLDKLVDKLLVFEGPKQIVEHTGNYAYFETLNQQAKAPAKEPSPSGGRNKPKSEKVKFTFSEQKEWQEIDGKIAETEQAISQLESEIQKTATDYVRLDGLIKEKNQLEDQLESLMNRWVYLSEIHEEMGGAN</sequence>
<evidence type="ECO:0000313" key="6">
    <source>
        <dbReference type="EMBL" id="MBM7562466.1"/>
    </source>
</evidence>
<gene>
    <name evidence="6" type="ORF">JOC49_002026</name>
</gene>
<dbReference type="RefSeq" id="WP_204664896.1">
    <property type="nucleotide sequence ID" value="NZ_JAFBDT010000019.1"/>
</dbReference>
<dbReference type="InterPro" id="IPR037118">
    <property type="entry name" value="Val-tRNA_synth_C_sf"/>
</dbReference>
<keyword evidence="3" id="KW-0175">Coiled coil</keyword>
<dbReference type="Pfam" id="PF00005">
    <property type="entry name" value="ABC_tran"/>
    <property type="match status" value="2"/>
</dbReference>
<dbReference type="PANTHER" id="PTHR42855:SF1">
    <property type="entry name" value="ABC TRANSPORTER DOMAIN-CONTAINING PROTEIN"/>
    <property type="match status" value="1"/>
</dbReference>
<dbReference type="PROSITE" id="PS00211">
    <property type="entry name" value="ABC_TRANSPORTER_1"/>
    <property type="match status" value="2"/>
</dbReference>
<feature type="region of interest" description="Disordered" evidence="4">
    <location>
        <begin position="528"/>
        <end position="547"/>
    </location>
</feature>
<keyword evidence="7" id="KW-1185">Reference proteome</keyword>
<proteinExistence type="predicted"/>
<dbReference type="Gene3D" id="3.40.50.300">
    <property type="entry name" value="P-loop containing nucleotide triphosphate hydrolases"/>
    <property type="match status" value="2"/>
</dbReference>
<dbReference type="CDD" id="cd03221">
    <property type="entry name" value="ABCF_EF-3"/>
    <property type="match status" value="2"/>
</dbReference>
<evidence type="ECO:0000256" key="4">
    <source>
        <dbReference type="SAM" id="MobiDB-lite"/>
    </source>
</evidence>
<dbReference type="PROSITE" id="PS50893">
    <property type="entry name" value="ABC_TRANSPORTER_2"/>
    <property type="match status" value="2"/>
</dbReference>
<dbReference type="InterPro" id="IPR003439">
    <property type="entry name" value="ABC_transporter-like_ATP-bd"/>
</dbReference>
<dbReference type="PANTHER" id="PTHR42855">
    <property type="entry name" value="ABC TRANSPORTER ATP-BINDING SUBUNIT"/>
    <property type="match status" value="1"/>
</dbReference>
<dbReference type="Gene3D" id="1.10.287.380">
    <property type="entry name" value="Valyl-tRNA synthetase, C-terminal domain"/>
    <property type="match status" value="1"/>
</dbReference>
<protein>
    <submittedName>
        <fullName evidence="6">ATP-binding cassette subfamily F protein uup</fullName>
    </submittedName>
</protein>
<organism evidence="6 7">
    <name type="scientific">Fusibacter tunisiensis</name>
    <dbReference type="NCBI Taxonomy" id="1008308"/>
    <lineage>
        <taxon>Bacteria</taxon>
        <taxon>Bacillati</taxon>
        <taxon>Bacillota</taxon>
        <taxon>Clostridia</taxon>
        <taxon>Eubacteriales</taxon>
        <taxon>Eubacteriales Family XII. Incertae Sedis</taxon>
        <taxon>Fusibacter</taxon>
    </lineage>
</organism>